<gene>
    <name evidence="2" type="ORF">KBJ98_01785</name>
</gene>
<organism evidence="2 3">
    <name type="scientific">Flavobacterium erciyesense</name>
    <dbReference type="NCBI Taxonomy" id="2825842"/>
    <lineage>
        <taxon>Bacteria</taxon>
        <taxon>Pseudomonadati</taxon>
        <taxon>Bacteroidota</taxon>
        <taxon>Flavobacteriia</taxon>
        <taxon>Flavobacteriales</taxon>
        <taxon>Flavobacteriaceae</taxon>
        <taxon>Flavobacterium</taxon>
    </lineage>
</organism>
<feature type="domain" description="DUF4296" evidence="1">
    <location>
        <begin position="25"/>
        <end position="106"/>
    </location>
</feature>
<keyword evidence="3" id="KW-1185">Reference proteome</keyword>
<protein>
    <submittedName>
        <fullName evidence="2">DUF4296 domain-containing protein</fullName>
    </submittedName>
</protein>
<name>A0ABS5D086_9FLAO</name>
<dbReference type="InterPro" id="IPR025381">
    <property type="entry name" value="DUF4296"/>
</dbReference>
<comment type="caution">
    <text evidence="2">The sequence shown here is derived from an EMBL/GenBank/DDBJ whole genome shotgun (WGS) entry which is preliminary data.</text>
</comment>
<dbReference type="EMBL" id="JAGPXB010000001">
    <property type="protein sequence ID" value="MBQ0907426.1"/>
    <property type="molecule type" value="Genomic_DNA"/>
</dbReference>
<evidence type="ECO:0000313" key="3">
    <source>
        <dbReference type="Proteomes" id="UP000679008"/>
    </source>
</evidence>
<dbReference type="Proteomes" id="UP000679008">
    <property type="component" value="Unassembled WGS sequence"/>
</dbReference>
<dbReference type="Pfam" id="PF14129">
    <property type="entry name" value="DUF4296"/>
    <property type="match status" value="1"/>
</dbReference>
<dbReference type="RefSeq" id="WP_210787976.1">
    <property type="nucleotide sequence ID" value="NZ_JAGPXB010000001.1"/>
</dbReference>
<sequence>MKQIITIVVLCFLFTSCKNEVLQEPKKPISKVVMADIMYDLAILEAIKFQNPVSLDTLKINSRDFIFKKYKVDSLQFVENNAYYAANYEEYKQMFDQVTTRLEQKLKATDVLIANKQKKIRAEKLKKLRAKKKVDSTAAKP</sequence>
<evidence type="ECO:0000259" key="1">
    <source>
        <dbReference type="Pfam" id="PF14129"/>
    </source>
</evidence>
<proteinExistence type="predicted"/>
<reference evidence="2 3" key="1">
    <citation type="submission" date="2021-04" db="EMBL/GenBank/DDBJ databases">
        <title>Description of novel Flavobacterium sp. F-328.</title>
        <authorList>
            <person name="Saticioglu I.B."/>
        </authorList>
    </citation>
    <scope>NUCLEOTIDE SEQUENCE [LARGE SCALE GENOMIC DNA]</scope>
    <source>
        <strain evidence="2 3">F-328</strain>
    </source>
</reference>
<evidence type="ECO:0000313" key="2">
    <source>
        <dbReference type="EMBL" id="MBQ0907426.1"/>
    </source>
</evidence>
<dbReference type="PROSITE" id="PS51257">
    <property type="entry name" value="PROKAR_LIPOPROTEIN"/>
    <property type="match status" value="1"/>
</dbReference>
<accession>A0ABS5D086</accession>